<dbReference type="PIRSF" id="PIRSF020481">
    <property type="entry name" value="BAP"/>
    <property type="match status" value="1"/>
</dbReference>
<accession>A0A6M3J3B0</accession>
<organism evidence="1">
    <name type="scientific">viral metagenome</name>
    <dbReference type="NCBI Taxonomy" id="1070528"/>
    <lineage>
        <taxon>unclassified sequences</taxon>
        <taxon>metagenomes</taxon>
        <taxon>organismal metagenomes</taxon>
    </lineage>
</organism>
<dbReference type="EMBL" id="MT142508">
    <property type="protein sequence ID" value="QJA83322.1"/>
    <property type="molecule type" value="Genomic_DNA"/>
</dbReference>
<dbReference type="AlphaFoldDB" id="A0A6M3J3B0"/>
<protein>
    <submittedName>
        <fullName evidence="1">Putative baseplate protein</fullName>
    </submittedName>
</protein>
<dbReference type="EMBL" id="MT141517">
    <property type="protein sequence ID" value="QJA64310.1"/>
    <property type="molecule type" value="Genomic_DNA"/>
</dbReference>
<gene>
    <name evidence="2" type="ORF">MM415A00294_0020</name>
    <name evidence="1" type="ORF">MM415B00522_0020</name>
</gene>
<evidence type="ECO:0000313" key="2">
    <source>
        <dbReference type="EMBL" id="QJA83322.1"/>
    </source>
</evidence>
<name>A0A6M3J3B0_9ZZZZ</name>
<proteinExistence type="predicted"/>
<evidence type="ECO:0000313" key="1">
    <source>
        <dbReference type="EMBL" id="QJA64310.1"/>
    </source>
</evidence>
<sequence length="330" mass="35824">MFFPGQNQLQKPTAVAVPAYEQILSRFKAVIVDHISKTDPALAAEVALTLENEAEITTKLVEASSVFVQTFAQDINEQALQMFAYWATGSNMDAKASDFGLARQVITPGDDTVFPPVEPVYEDDESLKLRYYLAPYGWSTAGSRLAYKFQAMTLDAKPTITVDRPNAQQIVVTYTLGPGTFASQVKDAAAERTEPGTVNLTLQAWDGNGVPSDELMAAAERHFARDDVAVATDLVTFEKAEPVPYEISGIAYINPGPDSMLTKAAAEAALLAYTQRVQRLGGVVELDMLKHHLILAGGIKPEISAPVADIECSRRQTPLCTGINIEVRTL</sequence>
<reference evidence="1" key="1">
    <citation type="submission" date="2020-03" db="EMBL/GenBank/DDBJ databases">
        <title>The deep terrestrial virosphere.</title>
        <authorList>
            <person name="Holmfeldt K."/>
            <person name="Nilsson E."/>
            <person name="Simone D."/>
            <person name="Lopez-Fernandez M."/>
            <person name="Wu X."/>
            <person name="de Brujin I."/>
            <person name="Lundin D."/>
            <person name="Andersson A."/>
            <person name="Bertilsson S."/>
            <person name="Dopson M."/>
        </authorList>
    </citation>
    <scope>NUCLEOTIDE SEQUENCE</scope>
    <source>
        <strain evidence="2">MM415A00294</strain>
        <strain evidence="1">MM415B00522</strain>
    </source>
</reference>
<dbReference type="InterPro" id="IPR014507">
    <property type="entry name" value="Baseplate_assembly_J_pred"/>
</dbReference>